<sequence>MITFPEPLTTAATPHPHSDDALTTTEDAARHVVVNVQRLQPQDVFTDDDDVSSTQQPPAVNGQQHSERSGDDARSDRTGSSTAGGSSHRHLRGSQHHNTHHLHHHQNNSTRRRRREQEEMVESLRGDSFLRTNIGPMFGPLHQGSVAAVLRRPSHHHDDNTVVFRNGKLNVMRSRWILCYAHATIEDEFYVFSQSHRGGAIATCFVAAALILLGNVVYAITTELTSLAYGLYATSIVGFLAAGLGMRWLDVALKALRVEYGLGDPLDTAEGYCQSCTSTNKNEVTGTSSRTMDPRQPHVQQQQQHVRPPPVSSDLGNHVGGGLRGFQNFLPLLVRDDVPPQGITAAATTPAAAATGLLSHQHVTTEGNNNIDVTNGKKKQSTSLHCWRHAFRINAAAHEIFAMVGIISCFVYS</sequence>
<name>A0A0S4JGL4_BODSA</name>
<evidence type="ECO:0000313" key="3">
    <source>
        <dbReference type="EMBL" id="CUG90684.1"/>
    </source>
</evidence>
<keyword evidence="2 3" id="KW-0812">Transmembrane</keyword>
<dbReference type="VEuPathDB" id="TriTrypDB:BSAL_28280"/>
<keyword evidence="4" id="KW-1185">Reference proteome</keyword>
<evidence type="ECO:0000256" key="1">
    <source>
        <dbReference type="SAM" id="MobiDB-lite"/>
    </source>
</evidence>
<feature type="compositionally biased region" description="Basic residues" evidence="1">
    <location>
        <begin position="87"/>
        <end position="114"/>
    </location>
</feature>
<protein>
    <submittedName>
        <fullName evidence="3">Transmembrane protein, putative</fullName>
    </submittedName>
</protein>
<dbReference type="AlphaFoldDB" id="A0A0S4JGL4"/>
<dbReference type="Proteomes" id="UP000051952">
    <property type="component" value="Unassembled WGS sequence"/>
</dbReference>
<keyword evidence="2" id="KW-0472">Membrane</keyword>
<reference evidence="4" key="1">
    <citation type="submission" date="2015-09" db="EMBL/GenBank/DDBJ databases">
        <authorList>
            <consortium name="Pathogen Informatics"/>
        </authorList>
    </citation>
    <scope>NUCLEOTIDE SEQUENCE [LARGE SCALE GENOMIC DNA]</scope>
    <source>
        <strain evidence="4">Lake Konstanz</strain>
    </source>
</reference>
<gene>
    <name evidence="3" type="ORF">BSAL_28280</name>
</gene>
<evidence type="ECO:0000256" key="2">
    <source>
        <dbReference type="SAM" id="Phobius"/>
    </source>
</evidence>
<dbReference type="EMBL" id="CYKH01001857">
    <property type="protein sequence ID" value="CUG90684.1"/>
    <property type="molecule type" value="Genomic_DNA"/>
</dbReference>
<evidence type="ECO:0000313" key="4">
    <source>
        <dbReference type="Proteomes" id="UP000051952"/>
    </source>
</evidence>
<feature type="region of interest" description="Disordered" evidence="1">
    <location>
        <begin position="39"/>
        <end position="122"/>
    </location>
</feature>
<accession>A0A0S4JGL4</accession>
<keyword evidence="2" id="KW-1133">Transmembrane helix</keyword>
<organism evidence="3 4">
    <name type="scientific">Bodo saltans</name>
    <name type="common">Flagellated protozoan</name>
    <dbReference type="NCBI Taxonomy" id="75058"/>
    <lineage>
        <taxon>Eukaryota</taxon>
        <taxon>Discoba</taxon>
        <taxon>Euglenozoa</taxon>
        <taxon>Kinetoplastea</taxon>
        <taxon>Metakinetoplastina</taxon>
        <taxon>Eubodonida</taxon>
        <taxon>Bodonidae</taxon>
        <taxon>Bodo</taxon>
    </lineage>
</organism>
<feature type="transmembrane region" description="Helical" evidence="2">
    <location>
        <begin position="200"/>
        <end position="221"/>
    </location>
</feature>
<proteinExistence type="predicted"/>
<feature type="transmembrane region" description="Helical" evidence="2">
    <location>
        <begin position="227"/>
        <end position="249"/>
    </location>
</feature>
<feature type="compositionally biased region" description="Basic and acidic residues" evidence="1">
    <location>
        <begin position="65"/>
        <end position="77"/>
    </location>
</feature>
<feature type="region of interest" description="Disordered" evidence="1">
    <location>
        <begin position="1"/>
        <end position="26"/>
    </location>
</feature>